<protein>
    <recommendedName>
        <fullName evidence="4">HTH lysR-type domain-containing protein</fullName>
    </recommendedName>
</protein>
<dbReference type="RefSeq" id="WP_173034591.1">
    <property type="nucleotide sequence ID" value="NZ_AP022870.1"/>
</dbReference>
<evidence type="ECO:0000256" key="3">
    <source>
        <dbReference type="ARBA" id="ARBA00023163"/>
    </source>
</evidence>
<dbReference type="PRINTS" id="PR00039">
    <property type="entry name" value="HTHLYSR"/>
</dbReference>
<keyword evidence="2" id="KW-0805">Transcription regulation</keyword>
<dbReference type="PROSITE" id="PS50931">
    <property type="entry name" value="HTH_LYSR"/>
    <property type="match status" value="1"/>
</dbReference>
<dbReference type="AlphaFoldDB" id="A0A6F8XML3"/>
<dbReference type="GO" id="GO:0003700">
    <property type="term" value="F:DNA-binding transcription factor activity"/>
    <property type="evidence" value="ECO:0007669"/>
    <property type="project" value="InterPro"/>
</dbReference>
<dbReference type="EMBL" id="AP022870">
    <property type="protein sequence ID" value="BCB75029.1"/>
    <property type="molecule type" value="Genomic_DNA"/>
</dbReference>
<dbReference type="Pfam" id="PF00126">
    <property type="entry name" value="HTH_1"/>
    <property type="match status" value="1"/>
</dbReference>
<evidence type="ECO:0000259" key="4">
    <source>
        <dbReference type="PROSITE" id="PS50931"/>
    </source>
</evidence>
<dbReference type="InterPro" id="IPR000847">
    <property type="entry name" value="LysR_HTH_N"/>
</dbReference>
<dbReference type="Proteomes" id="UP000502508">
    <property type="component" value="Chromosome"/>
</dbReference>
<dbReference type="InterPro" id="IPR036388">
    <property type="entry name" value="WH-like_DNA-bd_sf"/>
</dbReference>
<reference evidence="5 6" key="2">
    <citation type="submission" date="2020-03" db="EMBL/GenBank/DDBJ databases">
        <authorList>
            <person name="Ichikawa N."/>
            <person name="Kimura A."/>
            <person name="Kitahashi Y."/>
            <person name="Uohara A."/>
        </authorList>
    </citation>
    <scope>NUCLEOTIDE SEQUENCE [LARGE SCALE GENOMIC DNA]</scope>
    <source>
        <strain evidence="5 6">NBRC 107702</strain>
    </source>
</reference>
<evidence type="ECO:0000256" key="2">
    <source>
        <dbReference type="ARBA" id="ARBA00023015"/>
    </source>
</evidence>
<dbReference type="KEGG" id="pfla:Pflav_014390"/>
<evidence type="ECO:0000256" key="1">
    <source>
        <dbReference type="ARBA" id="ARBA00009437"/>
    </source>
</evidence>
<proteinExistence type="inferred from homology"/>
<name>A0A6F8XML3_9ACTN</name>
<comment type="similarity">
    <text evidence="1">Belongs to the LysR transcriptional regulatory family.</text>
</comment>
<dbReference type="InterPro" id="IPR036390">
    <property type="entry name" value="WH_DNA-bd_sf"/>
</dbReference>
<sequence length="62" mass="6743">MNRFDIDVSALRSFVVLATMRSYTAAARELAISPSGLTKRVQTLERRLGTPLVIRDHGGVGA</sequence>
<dbReference type="PANTHER" id="PTHR30126">
    <property type="entry name" value="HTH-TYPE TRANSCRIPTIONAL REGULATOR"/>
    <property type="match status" value="1"/>
</dbReference>
<reference evidence="5 6" key="1">
    <citation type="submission" date="2020-03" db="EMBL/GenBank/DDBJ databases">
        <title>Whole genome shotgun sequence of Phytohabitans flavus NBRC 107702.</title>
        <authorList>
            <person name="Komaki H."/>
            <person name="Tamura T."/>
        </authorList>
    </citation>
    <scope>NUCLEOTIDE SEQUENCE [LARGE SCALE GENOMIC DNA]</scope>
    <source>
        <strain evidence="5 6">NBRC 107702</strain>
    </source>
</reference>
<dbReference type="SUPFAM" id="SSF46785">
    <property type="entry name" value="Winged helix' DNA-binding domain"/>
    <property type="match status" value="1"/>
</dbReference>
<gene>
    <name evidence="5" type="ORF">Pflav_014390</name>
</gene>
<keyword evidence="6" id="KW-1185">Reference proteome</keyword>
<feature type="domain" description="HTH lysR-type" evidence="4">
    <location>
        <begin position="6"/>
        <end position="62"/>
    </location>
</feature>
<accession>A0A6F8XML3</accession>
<keyword evidence="3" id="KW-0804">Transcription</keyword>
<evidence type="ECO:0000313" key="5">
    <source>
        <dbReference type="EMBL" id="BCB75029.1"/>
    </source>
</evidence>
<organism evidence="5 6">
    <name type="scientific">Phytohabitans flavus</name>
    <dbReference type="NCBI Taxonomy" id="1076124"/>
    <lineage>
        <taxon>Bacteria</taxon>
        <taxon>Bacillati</taxon>
        <taxon>Actinomycetota</taxon>
        <taxon>Actinomycetes</taxon>
        <taxon>Micromonosporales</taxon>
        <taxon>Micromonosporaceae</taxon>
    </lineage>
</organism>
<evidence type="ECO:0000313" key="6">
    <source>
        <dbReference type="Proteomes" id="UP000502508"/>
    </source>
</evidence>
<dbReference type="Gene3D" id="1.10.10.10">
    <property type="entry name" value="Winged helix-like DNA-binding domain superfamily/Winged helix DNA-binding domain"/>
    <property type="match status" value="1"/>
</dbReference>
<dbReference type="PANTHER" id="PTHR30126:SF39">
    <property type="entry name" value="HTH-TYPE TRANSCRIPTIONAL REGULATOR CYSL"/>
    <property type="match status" value="1"/>
</dbReference>
<dbReference type="GO" id="GO:0000976">
    <property type="term" value="F:transcription cis-regulatory region binding"/>
    <property type="evidence" value="ECO:0007669"/>
    <property type="project" value="TreeGrafter"/>
</dbReference>